<dbReference type="InterPro" id="IPR000281">
    <property type="entry name" value="HTH_RpiR"/>
</dbReference>
<evidence type="ECO:0000256" key="3">
    <source>
        <dbReference type="ARBA" id="ARBA00023163"/>
    </source>
</evidence>
<name>A0A1G5KMD8_9FIRM</name>
<dbReference type="PANTHER" id="PTHR30514:SF18">
    <property type="entry name" value="RPIR-FAMILY TRANSCRIPTIONAL REGULATOR"/>
    <property type="match status" value="1"/>
</dbReference>
<keyword evidence="3" id="KW-0804">Transcription</keyword>
<feature type="domain" description="HTH rpiR-type" evidence="4">
    <location>
        <begin position="9"/>
        <end position="85"/>
    </location>
</feature>
<dbReference type="EMBL" id="FMUS01000028">
    <property type="protein sequence ID" value="SCZ01371.1"/>
    <property type="molecule type" value="Genomic_DNA"/>
</dbReference>
<reference evidence="6 7" key="1">
    <citation type="submission" date="2016-10" db="EMBL/GenBank/DDBJ databases">
        <authorList>
            <person name="de Groot N.N."/>
        </authorList>
    </citation>
    <scope>NUCLEOTIDE SEQUENCE [LARGE SCALE GENOMIC DNA]</scope>
    <source>
        <strain evidence="6 7">DSM 18978</strain>
    </source>
</reference>
<dbReference type="AlphaFoldDB" id="A0A1G5KMD8"/>
<organism evidence="6 7">
    <name type="scientific">Alkaliphilus peptidifermentans DSM 18978</name>
    <dbReference type="NCBI Taxonomy" id="1120976"/>
    <lineage>
        <taxon>Bacteria</taxon>
        <taxon>Bacillati</taxon>
        <taxon>Bacillota</taxon>
        <taxon>Clostridia</taxon>
        <taxon>Peptostreptococcales</taxon>
        <taxon>Natronincolaceae</taxon>
        <taxon>Alkaliphilus</taxon>
    </lineage>
</organism>
<dbReference type="SUPFAM" id="SSF46689">
    <property type="entry name" value="Homeodomain-like"/>
    <property type="match status" value="1"/>
</dbReference>
<gene>
    <name evidence="6" type="ORF">SAMN03080606_03582</name>
</gene>
<dbReference type="PROSITE" id="PS51464">
    <property type="entry name" value="SIS"/>
    <property type="match status" value="1"/>
</dbReference>
<dbReference type="GO" id="GO:0003700">
    <property type="term" value="F:DNA-binding transcription factor activity"/>
    <property type="evidence" value="ECO:0007669"/>
    <property type="project" value="InterPro"/>
</dbReference>
<sequence length="293" mass="33405">MHMMEENKKDLLLQIQKNFSKLSKGQKLIAQFIIDNYDKAAFMTASKLGIKVGVSESTVVRFANALGFEGYPELQKALQEIIKTKLTTVQRVEMASEYSNEGAILKKVLKSDMDNIRSTLENIDYEEFQEVVDKIFEAKKIYIIGLRSSTALAEYLGFYLNLILDNVKIVGYGISDIFEQMLRISKDDLVICISYPRYSNRTIEVVNHAREEGVPIIGITDSLLSPIANISDYCLTAKSNMVSFVDSLVAPLSLINALIIAVGMREKEEIREYFNKLENIWYKYNIYDRKGNQ</sequence>
<dbReference type="PANTHER" id="PTHR30514">
    <property type="entry name" value="GLUCOKINASE"/>
    <property type="match status" value="1"/>
</dbReference>
<dbReference type="SUPFAM" id="SSF53697">
    <property type="entry name" value="SIS domain"/>
    <property type="match status" value="1"/>
</dbReference>
<dbReference type="Pfam" id="PF01418">
    <property type="entry name" value="HTH_6"/>
    <property type="match status" value="1"/>
</dbReference>
<dbReference type="Gene3D" id="3.40.50.10490">
    <property type="entry name" value="Glucose-6-phosphate isomerase like protein, domain 1"/>
    <property type="match status" value="1"/>
</dbReference>
<keyword evidence="7" id="KW-1185">Reference proteome</keyword>
<evidence type="ECO:0000259" key="4">
    <source>
        <dbReference type="PROSITE" id="PS51071"/>
    </source>
</evidence>
<dbReference type="GO" id="GO:1901135">
    <property type="term" value="P:carbohydrate derivative metabolic process"/>
    <property type="evidence" value="ECO:0007669"/>
    <property type="project" value="InterPro"/>
</dbReference>
<evidence type="ECO:0000313" key="6">
    <source>
        <dbReference type="EMBL" id="SCZ01371.1"/>
    </source>
</evidence>
<dbReference type="Proteomes" id="UP000198636">
    <property type="component" value="Unassembled WGS sequence"/>
</dbReference>
<dbReference type="PROSITE" id="PS51071">
    <property type="entry name" value="HTH_RPIR"/>
    <property type="match status" value="1"/>
</dbReference>
<dbReference type="Gene3D" id="1.10.10.10">
    <property type="entry name" value="Winged helix-like DNA-binding domain superfamily/Winged helix DNA-binding domain"/>
    <property type="match status" value="1"/>
</dbReference>
<dbReference type="CDD" id="cd05013">
    <property type="entry name" value="SIS_RpiR"/>
    <property type="match status" value="1"/>
</dbReference>
<evidence type="ECO:0000259" key="5">
    <source>
        <dbReference type="PROSITE" id="PS51464"/>
    </source>
</evidence>
<protein>
    <submittedName>
        <fullName evidence="6">Transcriptional regulator, RpiR family</fullName>
    </submittedName>
</protein>
<dbReference type="InterPro" id="IPR046348">
    <property type="entry name" value="SIS_dom_sf"/>
</dbReference>
<feature type="domain" description="SIS" evidence="5">
    <location>
        <begin position="131"/>
        <end position="269"/>
    </location>
</feature>
<keyword evidence="2" id="KW-0238">DNA-binding</keyword>
<dbReference type="InterPro" id="IPR047640">
    <property type="entry name" value="RpiR-like"/>
</dbReference>
<proteinExistence type="predicted"/>
<dbReference type="InterPro" id="IPR001347">
    <property type="entry name" value="SIS_dom"/>
</dbReference>
<evidence type="ECO:0000256" key="1">
    <source>
        <dbReference type="ARBA" id="ARBA00023015"/>
    </source>
</evidence>
<accession>A0A1G5KMD8</accession>
<evidence type="ECO:0000256" key="2">
    <source>
        <dbReference type="ARBA" id="ARBA00023125"/>
    </source>
</evidence>
<evidence type="ECO:0000313" key="7">
    <source>
        <dbReference type="Proteomes" id="UP000198636"/>
    </source>
</evidence>
<dbReference type="InterPro" id="IPR009057">
    <property type="entry name" value="Homeodomain-like_sf"/>
</dbReference>
<dbReference type="GO" id="GO:0097367">
    <property type="term" value="F:carbohydrate derivative binding"/>
    <property type="evidence" value="ECO:0007669"/>
    <property type="project" value="InterPro"/>
</dbReference>
<dbReference type="InterPro" id="IPR036388">
    <property type="entry name" value="WH-like_DNA-bd_sf"/>
</dbReference>
<keyword evidence="1" id="KW-0805">Transcription regulation</keyword>
<dbReference type="GO" id="GO:0003677">
    <property type="term" value="F:DNA binding"/>
    <property type="evidence" value="ECO:0007669"/>
    <property type="project" value="UniProtKB-KW"/>
</dbReference>
<dbReference type="Pfam" id="PF01380">
    <property type="entry name" value="SIS"/>
    <property type="match status" value="1"/>
</dbReference>
<dbReference type="InterPro" id="IPR035472">
    <property type="entry name" value="RpiR-like_SIS"/>
</dbReference>
<dbReference type="STRING" id="1120976.SAMN03080606_03582"/>